<dbReference type="InterPro" id="IPR008928">
    <property type="entry name" value="6-hairpin_glycosidase_sf"/>
</dbReference>
<dbReference type="InterPro" id="IPR016518">
    <property type="entry name" value="Alpha-L-fucosidase"/>
</dbReference>
<dbReference type="Pfam" id="PF21307">
    <property type="entry name" value="Glyco_hydro_95_C"/>
    <property type="match status" value="1"/>
</dbReference>
<name>A0A2M9C534_9MICO</name>
<dbReference type="Gene3D" id="2.60.40.1180">
    <property type="entry name" value="Golgi alpha-mannosidase II"/>
    <property type="match status" value="1"/>
</dbReference>
<evidence type="ECO:0000259" key="3">
    <source>
        <dbReference type="Pfam" id="PF22124"/>
    </source>
</evidence>
<dbReference type="EMBL" id="PGFB01000001">
    <property type="protein sequence ID" value="PJJ65640.1"/>
    <property type="molecule type" value="Genomic_DNA"/>
</dbReference>
<sequence>MTQHEIWFDRPAESWTEALPLGNGVLGAMVFGGPHRERLQINDGTAWSGSPANEFAEPRIEPAVAAEALREAREAIAAQDYTRADDALRRIQHRHSQTFLPFVDLELRIGSEGGAVSDYRRRLELRTATHTTDYRVDGRAIRQRTFVSHHDGVLVHEITTEAPGSLELVAGLTSLLRVRSSRVSVEGAELSLLLAMPADVSPLHDEVDEPVRYDDDDTLSMQAAAVVRFRHDGRLERDGRFVRIVGATSVTVFVATQTTFAGIGRYPEGTAADAYDRARERAEAASRLETGVLHARHVVDHAALYSAAEMTIGVDPELPIDERLRRGNAHPGGTIAADPALAALLFNYGRYLLISSSRAGGTPANLQGIWNDSLQPPWSSNYTTNINVQMNYWMAEVGNLEDCLPPLFDLIDGLSRTGRRTARELYDAPGWVAHHNTDVWAYSMPVGMGEHDPKWAFWPLAGPWLVRHLWERVLYGADDDFVRARAWAPIRSAAEFALSWLVEQEDGSLGTVPSTSPENQFFTPDGAIASSARSSAYDLVVIADLLDILVAVASRLGIDDDEVVAAAARARPRIPAPRIGRDGTVQEWADDFDFPDPTHRHIAHLYFLHPSDGELTPERARAASLSLDGRGDESTGWSLTWKLIMRARLGQPHKVSDLMRLVFRDMEVDRGPWIGGLYPNLFVAHPPFQIDGNFGYVTGLAECLMQSHAGGIDLLKAVPAELPSGRVRGLRARPGIEVDVEWSPDDRGRPSLTAVSLRAVVPAARGEHAVRYAGAEIRVMVGSEVVRIAASAFAAGSRVS</sequence>
<dbReference type="Gene3D" id="2.70.98.50">
    <property type="entry name" value="putative glycoside hydrolase family protein from bacillus halodurans"/>
    <property type="match status" value="1"/>
</dbReference>
<dbReference type="AlphaFoldDB" id="A0A2M9C534"/>
<evidence type="ECO:0000313" key="4">
    <source>
        <dbReference type="EMBL" id="PJJ65640.1"/>
    </source>
</evidence>
<evidence type="ECO:0000313" key="5">
    <source>
        <dbReference type="Proteomes" id="UP000230161"/>
    </source>
</evidence>
<dbReference type="OrthoDB" id="9802600at2"/>
<dbReference type="InterPro" id="IPR013780">
    <property type="entry name" value="Glyco_hydro_b"/>
</dbReference>
<dbReference type="PANTHER" id="PTHR31084">
    <property type="entry name" value="ALPHA-L-FUCOSIDASE 2"/>
    <property type="match status" value="1"/>
</dbReference>
<dbReference type="InterPro" id="IPR049053">
    <property type="entry name" value="AFCA-like_C"/>
</dbReference>
<dbReference type="Pfam" id="PF22124">
    <property type="entry name" value="Glyco_hydro_95_cat"/>
    <property type="match status" value="1"/>
</dbReference>
<gene>
    <name evidence="4" type="ORF">CLV54_0677</name>
</gene>
<feature type="domain" description="Glycosyl hydrolase family 95 catalytic" evidence="3">
    <location>
        <begin position="293"/>
        <end position="704"/>
    </location>
</feature>
<evidence type="ECO:0000259" key="2">
    <source>
        <dbReference type="Pfam" id="PF21307"/>
    </source>
</evidence>
<dbReference type="InterPro" id="IPR027414">
    <property type="entry name" value="GH95_N_dom"/>
</dbReference>
<dbReference type="GO" id="GO:0005975">
    <property type="term" value="P:carbohydrate metabolic process"/>
    <property type="evidence" value="ECO:0007669"/>
    <property type="project" value="InterPro"/>
</dbReference>
<dbReference type="SUPFAM" id="SSF48208">
    <property type="entry name" value="Six-hairpin glycosidases"/>
    <property type="match status" value="1"/>
</dbReference>
<proteinExistence type="predicted"/>
<dbReference type="Proteomes" id="UP000230161">
    <property type="component" value="Unassembled WGS sequence"/>
</dbReference>
<dbReference type="PANTHER" id="PTHR31084:SF0">
    <property type="entry name" value="ALPHA-L-FUCOSIDASE 2"/>
    <property type="match status" value="1"/>
</dbReference>
<organism evidence="4 5">
    <name type="scientific">Compostimonas suwonensis</name>
    <dbReference type="NCBI Taxonomy" id="1048394"/>
    <lineage>
        <taxon>Bacteria</taxon>
        <taxon>Bacillati</taxon>
        <taxon>Actinomycetota</taxon>
        <taxon>Actinomycetes</taxon>
        <taxon>Micrococcales</taxon>
        <taxon>Microbacteriaceae</taxon>
        <taxon>Compostimonas</taxon>
    </lineage>
</organism>
<reference evidence="4 5" key="1">
    <citation type="submission" date="2017-11" db="EMBL/GenBank/DDBJ databases">
        <title>Genomic Encyclopedia of Archaeal and Bacterial Type Strains, Phase II (KMG-II): From Individual Species to Whole Genera.</title>
        <authorList>
            <person name="Goeker M."/>
        </authorList>
    </citation>
    <scope>NUCLEOTIDE SEQUENCE [LARGE SCALE GENOMIC DNA]</scope>
    <source>
        <strain evidence="4 5">DSM 25625</strain>
    </source>
</reference>
<accession>A0A2M9C534</accession>
<evidence type="ECO:0000259" key="1">
    <source>
        <dbReference type="Pfam" id="PF14498"/>
    </source>
</evidence>
<keyword evidence="5" id="KW-1185">Reference proteome</keyword>
<dbReference type="InterPro" id="IPR054363">
    <property type="entry name" value="GH95_cat"/>
</dbReference>
<dbReference type="PIRSF" id="PIRSF007663">
    <property type="entry name" value="UCP007663"/>
    <property type="match status" value="1"/>
</dbReference>
<dbReference type="Pfam" id="PF14498">
    <property type="entry name" value="Glyco_hyd_65N_2"/>
    <property type="match status" value="1"/>
</dbReference>
<dbReference type="RefSeq" id="WP_100343507.1">
    <property type="nucleotide sequence ID" value="NZ_PGFB01000001.1"/>
</dbReference>
<protein>
    <submittedName>
        <fullName evidence="4">Alpha-L-fucosidase 2</fullName>
    </submittedName>
</protein>
<feature type="domain" description="Glycosyl hydrolase family 95 N-terminal" evidence="1">
    <location>
        <begin position="6"/>
        <end position="261"/>
    </location>
</feature>
<feature type="domain" description="Alpha fucosidase A-like C-terminal" evidence="2">
    <location>
        <begin position="706"/>
        <end position="771"/>
    </location>
</feature>
<comment type="caution">
    <text evidence="4">The sequence shown here is derived from an EMBL/GenBank/DDBJ whole genome shotgun (WGS) entry which is preliminary data.</text>
</comment>
<dbReference type="GO" id="GO:0004560">
    <property type="term" value="F:alpha-L-fucosidase activity"/>
    <property type="evidence" value="ECO:0007669"/>
    <property type="project" value="InterPro"/>
</dbReference>